<evidence type="ECO:0000256" key="11">
    <source>
        <dbReference type="ARBA" id="ARBA00052178"/>
    </source>
</evidence>
<evidence type="ECO:0000256" key="12">
    <source>
        <dbReference type="ARBA" id="ARBA00052335"/>
    </source>
</evidence>
<accession>A0A6H5G5G4</accession>
<evidence type="ECO:0000256" key="1">
    <source>
        <dbReference type="ARBA" id="ARBA00022679"/>
    </source>
</evidence>
<evidence type="ECO:0000259" key="14">
    <source>
        <dbReference type="Pfam" id="PF13673"/>
    </source>
</evidence>
<evidence type="ECO:0000256" key="7">
    <source>
        <dbReference type="ARBA" id="ARBA00050849"/>
    </source>
</evidence>
<dbReference type="Proteomes" id="UP000479000">
    <property type="component" value="Unassembled WGS sequence"/>
</dbReference>
<evidence type="ECO:0000256" key="2">
    <source>
        <dbReference type="ARBA" id="ARBA00023315"/>
    </source>
</evidence>
<dbReference type="PANTHER" id="PTHR20905:SF32">
    <property type="entry name" value="ARYLALKYLAMINE N-ACETYLTRANSFERASE-LIKE 7, ISOFORM A"/>
    <property type="match status" value="1"/>
</dbReference>
<reference evidence="15 16" key="1">
    <citation type="submission" date="2020-02" db="EMBL/GenBank/DDBJ databases">
        <authorList>
            <person name="Ferguson B K."/>
        </authorList>
    </citation>
    <scope>NUCLEOTIDE SEQUENCE [LARGE SCALE GENOMIC DNA]</scope>
</reference>
<dbReference type="InterPro" id="IPR016181">
    <property type="entry name" value="Acyl_CoA_acyltransferase"/>
</dbReference>
<name>A0A6H5G5G4_9HEMI</name>
<dbReference type="Pfam" id="PF13673">
    <property type="entry name" value="Acetyltransf_10"/>
    <property type="match status" value="1"/>
</dbReference>
<organism evidence="15 16">
    <name type="scientific">Nesidiocoris tenuis</name>
    <dbReference type="NCBI Taxonomy" id="355587"/>
    <lineage>
        <taxon>Eukaryota</taxon>
        <taxon>Metazoa</taxon>
        <taxon>Ecdysozoa</taxon>
        <taxon>Arthropoda</taxon>
        <taxon>Hexapoda</taxon>
        <taxon>Insecta</taxon>
        <taxon>Pterygota</taxon>
        <taxon>Neoptera</taxon>
        <taxon>Paraneoptera</taxon>
        <taxon>Hemiptera</taxon>
        <taxon>Heteroptera</taxon>
        <taxon>Panheteroptera</taxon>
        <taxon>Cimicomorpha</taxon>
        <taxon>Miridae</taxon>
        <taxon>Dicyphina</taxon>
        <taxon>Nesidiocoris</taxon>
    </lineage>
</organism>
<feature type="domain" description="N-acetyltransferase" evidence="14">
    <location>
        <begin position="111"/>
        <end position="170"/>
    </location>
</feature>
<evidence type="ECO:0000256" key="4">
    <source>
        <dbReference type="ARBA" id="ARBA00038182"/>
    </source>
</evidence>
<dbReference type="GO" id="GO:0004059">
    <property type="term" value="F:aralkylamine N-acetyltransferase activity"/>
    <property type="evidence" value="ECO:0007669"/>
    <property type="project" value="UniProtKB-EC"/>
</dbReference>
<dbReference type="SUPFAM" id="SSF55729">
    <property type="entry name" value="Acyl-CoA N-acyltransferases (Nat)"/>
    <property type="match status" value="1"/>
</dbReference>
<sequence>MHMRHNFFADEPTTLMLGIGRHNEPVPMFEDLFVQALKEELSVMYLHTATNQIGALSINGIFKPSDIHGGRESAVSEAEIADNVLMIYNLFTEIHRCLNLFEKYDVDNMFDIKAISVDKSHRKKGLAKALISASLDVAECCRMKVVKTEGTSAYSQKAFQDAGFKTVWERNYSAFLCENGDPVFMPVDPHVSLKIMTKILSE</sequence>
<comment type="catalytic activity">
    <reaction evidence="6">
        <text>dopamine + (9Z)-octadecenoyl-CoA = N-(9Z-octadecanoyl)-dopamine + CoA + H(+)</text>
        <dbReference type="Rhea" id="RHEA:51380"/>
        <dbReference type="ChEBI" id="CHEBI:15378"/>
        <dbReference type="ChEBI" id="CHEBI:31883"/>
        <dbReference type="ChEBI" id="CHEBI:57287"/>
        <dbReference type="ChEBI" id="CHEBI:57387"/>
        <dbReference type="ChEBI" id="CHEBI:59905"/>
    </reaction>
    <physiologicalReaction direction="left-to-right" evidence="6">
        <dbReference type="Rhea" id="RHEA:51381"/>
    </physiologicalReaction>
</comment>
<comment type="catalytic activity">
    <reaction evidence="7">
        <text>serotonin + octadecanoyl-CoA = N-octadecanoyl-serotonin + CoA + H(+)</text>
        <dbReference type="Rhea" id="RHEA:51400"/>
        <dbReference type="ChEBI" id="CHEBI:15378"/>
        <dbReference type="ChEBI" id="CHEBI:57287"/>
        <dbReference type="ChEBI" id="CHEBI:57394"/>
        <dbReference type="ChEBI" id="CHEBI:134065"/>
        <dbReference type="ChEBI" id="CHEBI:350546"/>
    </reaction>
    <physiologicalReaction direction="left-to-right" evidence="7">
        <dbReference type="Rhea" id="RHEA:51401"/>
    </physiologicalReaction>
</comment>
<evidence type="ECO:0000256" key="5">
    <source>
        <dbReference type="ARBA" id="ARBA00039114"/>
    </source>
</evidence>
<dbReference type="FunFam" id="3.40.630.30:FF:000046">
    <property type="entry name" value="Dopamine N-acetyltransferase"/>
    <property type="match status" value="1"/>
</dbReference>
<gene>
    <name evidence="15" type="ORF">NTEN_LOCUS3647</name>
</gene>
<proteinExistence type="inferred from homology"/>
<comment type="catalytic activity">
    <reaction evidence="9">
        <text>dopamine + acetyl-CoA = N-acetyldopamine + CoA + H(+)</text>
        <dbReference type="Rhea" id="RHEA:51388"/>
        <dbReference type="ChEBI" id="CHEBI:15378"/>
        <dbReference type="ChEBI" id="CHEBI:57287"/>
        <dbReference type="ChEBI" id="CHEBI:57288"/>
        <dbReference type="ChEBI" id="CHEBI:59905"/>
        <dbReference type="ChEBI" id="CHEBI:125678"/>
    </reaction>
    <physiologicalReaction direction="left-to-right" evidence="9">
        <dbReference type="Rhea" id="RHEA:51389"/>
    </physiologicalReaction>
</comment>
<evidence type="ECO:0000256" key="6">
    <source>
        <dbReference type="ARBA" id="ARBA00050189"/>
    </source>
</evidence>
<keyword evidence="2" id="KW-0012">Acyltransferase</keyword>
<dbReference type="OrthoDB" id="41532at2759"/>
<evidence type="ECO:0000313" key="15">
    <source>
        <dbReference type="EMBL" id="CAA9997340.1"/>
    </source>
</evidence>
<keyword evidence="1" id="KW-0808">Transferase</keyword>
<evidence type="ECO:0000256" key="9">
    <source>
        <dbReference type="ARBA" id="ARBA00051711"/>
    </source>
</evidence>
<comment type="pathway">
    <text evidence="3">Aromatic compound metabolism; melatonin biosynthesis; melatonin from serotonin: step 1/2.</text>
</comment>
<evidence type="ECO:0000256" key="13">
    <source>
        <dbReference type="ARBA" id="ARBA00052491"/>
    </source>
</evidence>
<dbReference type="PANTHER" id="PTHR20905">
    <property type="entry name" value="N-ACETYLTRANSFERASE-RELATED"/>
    <property type="match status" value="1"/>
</dbReference>
<keyword evidence="16" id="KW-1185">Reference proteome</keyword>
<dbReference type="EMBL" id="CADCXU010005708">
    <property type="protein sequence ID" value="CAA9997340.1"/>
    <property type="molecule type" value="Genomic_DNA"/>
</dbReference>
<evidence type="ECO:0000256" key="3">
    <source>
        <dbReference type="ARBA" id="ARBA00037926"/>
    </source>
</evidence>
<dbReference type="EC" id="2.3.1.87" evidence="5"/>
<comment type="catalytic activity">
    <reaction evidence="8">
        <text>serotonin + (5Z,8Z,11Z,14Z)-eicosatetraenoyl-CoA = N-[(5Z,8Z,11Z,14Z)-eicosatetraenoyl]-serotonin + CoA + H(+)</text>
        <dbReference type="Rhea" id="RHEA:51396"/>
        <dbReference type="ChEBI" id="CHEBI:15378"/>
        <dbReference type="ChEBI" id="CHEBI:57287"/>
        <dbReference type="ChEBI" id="CHEBI:57368"/>
        <dbReference type="ChEBI" id="CHEBI:132255"/>
        <dbReference type="ChEBI" id="CHEBI:350546"/>
    </reaction>
    <physiologicalReaction direction="left-to-right" evidence="8">
        <dbReference type="Rhea" id="RHEA:51397"/>
    </physiologicalReaction>
</comment>
<comment type="catalytic activity">
    <reaction evidence="13">
        <text>serotonin + acetyl-CoA = N-acetylserotonin + CoA + H(+)</text>
        <dbReference type="Rhea" id="RHEA:25217"/>
        <dbReference type="ChEBI" id="CHEBI:15378"/>
        <dbReference type="ChEBI" id="CHEBI:17697"/>
        <dbReference type="ChEBI" id="CHEBI:57287"/>
        <dbReference type="ChEBI" id="CHEBI:57288"/>
        <dbReference type="ChEBI" id="CHEBI:350546"/>
        <dbReference type="EC" id="2.3.1.87"/>
    </reaction>
    <physiologicalReaction direction="left-to-right" evidence="13">
        <dbReference type="Rhea" id="RHEA:25218"/>
    </physiologicalReaction>
</comment>
<comment type="catalytic activity">
    <reaction evidence="12">
        <text>dopamine + hexadecanoyl-CoA = N-hexadecanoyl-dopamine + CoA + H(+)</text>
        <dbReference type="Rhea" id="RHEA:51376"/>
        <dbReference type="ChEBI" id="CHEBI:15378"/>
        <dbReference type="ChEBI" id="CHEBI:57287"/>
        <dbReference type="ChEBI" id="CHEBI:57379"/>
        <dbReference type="ChEBI" id="CHEBI:59905"/>
        <dbReference type="ChEBI" id="CHEBI:134058"/>
    </reaction>
    <physiologicalReaction direction="left-to-right" evidence="12">
        <dbReference type="Rhea" id="RHEA:51377"/>
    </physiologicalReaction>
</comment>
<evidence type="ECO:0000256" key="8">
    <source>
        <dbReference type="ARBA" id="ARBA00051284"/>
    </source>
</evidence>
<comment type="catalytic activity">
    <reaction evidence="10">
        <text>serotonin + (9Z)-octadecenoyl-CoA = N-(9Z-octadecenoyl)-serotonin + CoA + H(+)</text>
        <dbReference type="Rhea" id="RHEA:51392"/>
        <dbReference type="ChEBI" id="CHEBI:15378"/>
        <dbReference type="ChEBI" id="CHEBI:57287"/>
        <dbReference type="ChEBI" id="CHEBI:57387"/>
        <dbReference type="ChEBI" id="CHEBI:134064"/>
        <dbReference type="ChEBI" id="CHEBI:350546"/>
    </reaction>
    <physiologicalReaction direction="left-to-right" evidence="10">
        <dbReference type="Rhea" id="RHEA:51393"/>
    </physiologicalReaction>
</comment>
<dbReference type="Gene3D" id="3.40.630.30">
    <property type="match status" value="1"/>
</dbReference>
<protein>
    <recommendedName>
        <fullName evidence="5">aralkylamine N-acetyltransferase</fullName>
        <ecNumber evidence="5">2.3.1.87</ecNumber>
    </recommendedName>
</protein>
<dbReference type="AlphaFoldDB" id="A0A6H5G5G4"/>
<evidence type="ECO:0000313" key="16">
    <source>
        <dbReference type="Proteomes" id="UP000479000"/>
    </source>
</evidence>
<comment type="catalytic activity">
    <reaction evidence="11">
        <text>serotonin + hexadecanoyl-CoA = N-hexadecanoyl-serotonin + CoA + H(+)</text>
        <dbReference type="Rhea" id="RHEA:51384"/>
        <dbReference type="ChEBI" id="CHEBI:15378"/>
        <dbReference type="ChEBI" id="CHEBI:57287"/>
        <dbReference type="ChEBI" id="CHEBI:57379"/>
        <dbReference type="ChEBI" id="CHEBI:134059"/>
        <dbReference type="ChEBI" id="CHEBI:350546"/>
    </reaction>
    <physiologicalReaction direction="left-to-right" evidence="11">
        <dbReference type="Rhea" id="RHEA:51385"/>
    </physiologicalReaction>
</comment>
<dbReference type="InterPro" id="IPR000182">
    <property type="entry name" value="GNAT_dom"/>
</dbReference>
<dbReference type="CDD" id="cd04301">
    <property type="entry name" value="NAT_SF"/>
    <property type="match status" value="1"/>
</dbReference>
<comment type="similarity">
    <text evidence="4">Belongs to the acetyltransferase family. AANAT subfamily.</text>
</comment>
<evidence type="ECO:0000256" key="10">
    <source>
        <dbReference type="ARBA" id="ARBA00051823"/>
    </source>
</evidence>